<sequence>MYRHWTAKVDEITNKLESYGGKGRRRKCRAEGKLSGVELPQERIDEQMSQTDGSSCSAESGTPAASHFAVPKPN</sequence>
<reference evidence="1" key="1">
    <citation type="submission" date="2022-12" db="EMBL/GenBank/DDBJ databases">
        <title>Genome Sequence of Lasiodiplodia mahajangana.</title>
        <authorList>
            <person name="Buettner E."/>
        </authorList>
    </citation>
    <scope>NUCLEOTIDE SEQUENCE</scope>
    <source>
        <strain evidence="1">VT137</strain>
    </source>
</reference>
<protein>
    <submittedName>
        <fullName evidence="1">Uncharacterized protein</fullName>
    </submittedName>
</protein>
<evidence type="ECO:0000313" key="1">
    <source>
        <dbReference type="EMBL" id="KAJ8126592.1"/>
    </source>
</evidence>
<organism evidence="1 2">
    <name type="scientific">Lasiodiplodia mahajangana</name>
    <dbReference type="NCBI Taxonomy" id="1108764"/>
    <lineage>
        <taxon>Eukaryota</taxon>
        <taxon>Fungi</taxon>
        <taxon>Dikarya</taxon>
        <taxon>Ascomycota</taxon>
        <taxon>Pezizomycotina</taxon>
        <taxon>Dothideomycetes</taxon>
        <taxon>Dothideomycetes incertae sedis</taxon>
        <taxon>Botryosphaeriales</taxon>
        <taxon>Botryosphaeriaceae</taxon>
        <taxon>Lasiodiplodia</taxon>
    </lineage>
</organism>
<dbReference type="EMBL" id="JAPUUL010001791">
    <property type="protein sequence ID" value="KAJ8126592.1"/>
    <property type="molecule type" value="Genomic_DNA"/>
</dbReference>
<keyword evidence="2" id="KW-1185">Reference proteome</keyword>
<gene>
    <name evidence="1" type="ORF">O1611_g7045</name>
</gene>
<dbReference type="Proteomes" id="UP001153332">
    <property type="component" value="Unassembled WGS sequence"/>
</dbReference>
<name>A0ACC2JGF4_9PEZI</name>
<proteinExistence type="predicted"/>
<evidence type="ECO:0000313" key="2">
    <source>
        <dbReference type="Proteomes" id="UP001153332"/>
    </source>
</evidence>
<comment type="caution">
    <text evidence="1">The sequence shown here is derived from an EMBL/GenBank/DDBJ whole genome shotgun (WGS) entry which is preliminary data.</text>
</comment>
<accession>A0ACC2JGF4</accession>